<dbReference type="GO" id="GO:0004526">
    <property type="term" value="F:ribonuclease P activity"/>
    <property type="evidence" value="ECO:0007669"/>
    <property type="project" value="UniProtKB-EC"/>
</dbReference>
<evidence type="ECO:0000256" key="4">
    <source>
        <dbReference type="ARBA" id="ARBA00022801"/>
    </source>
</evidence>
<dbReference type="EMBL" id="JACOON010000004">
    <property type="protein sequence ID" value="MBC5648425.1"/>
    <property type="molecule type" value="Genomic_DNA"/>
</dbReference>
<dbReference type="InterPro" id="IPR020568">
    <property type="entry name" value="Ribosomal_Su5_D2-typ_SF"/>
</dbReference>
<dbReference type="InterPro" id="IPR000100">
    <property type="entry name" value="RNase_P"/>
</dbReference>
<evidence type="ECO:0000256" key="1">
    <source>
        <dbReference type="ARBA" id="ARBA00022694"/>
    </source>
</evidence>
<proteinExistence type="inferred from homology"/>
<dbReference type="EC" id="3.1.26.5" evidence="6 7"/>
<dbReference type="NCBIfam" id="TIGR00188">
    <property type="entry name" value="rnpA"/>
    <property type="match status" value="1"/>
</dbReference>
<accession>A0ABR7EF78</accession>
<dbReference type="SUPFAM" id="SSF54211">
    <property type="entry name" value="Ribosomal protein S5 domain 2-like"/>
    <property type="match status" value="1"/>
</dbReference>
<name>A0ABR7EF78_9FIRM</name>
<comment type="subunit">
    <text evidence="6">Consists of a catalytic RNA component (M1 or rnpB) and a protein subunit.</text>
</comment>
<reference evidence="8 9" key="1">
    <citation type="submission" date="2020-08" db="EMBL/GenBank/DDBJ databases">
        <title>Genome public.</title>
        <authorList>
            <person name="Liu C."/>
            <person name="Sun Q."/>
        </authorList>
    </citation>
    <scope>NUCLEOTIDE SEQUENCE [LARGE SCALE GENOMIC DNA]</scope>
    <source>
        <strain evidence="8 9">NSJ-35</strain>
    </source>
</reference>
<evidence type="ECO:0000256" key="5">
    <source>
        <dbReference type="ARBA" id="ARBA00022884"/>
    </source>
</evidence>
<dbReference type="HAMAP" id="MF_00227">
    <property type="entry name" value="RNase_P"/>
    <property type="match status" value="1"/>
</dbReference>
<organism evidence="8 9">
    <name type="scientific">Christensenella tenuis</name>
    <dbReference type="NCBI Taxonomy" id="2763033"/>
    <lineage>
        <taxon>Bacteria</taxon>
        <taxon>Bacillati</taxon>
        <taxon>Bacillota</taxon>
        <taxon>Clostridia</taxon>
        <taxon>Christensenellales</taxon>
        <taxon>Christensenellaceae</taxon>
        <taxon>Christensenella</taxon>
    </lineage>
</organism>
<keyword evidence="1 6" id="KW-0819">tRNA processing</keyword>
<evidence type="ECO:0000256" key="7">
    <source>
        <dbReference type="NCBIfam" id="TIGR00188"/>
    </source>
</evidence>
<comment type="similarity">
    <text evidence="6">Belongs to the RnpA family.</text>
</comment>
<evidence type="ECO:0000313" key="9">
    <source>
        <dbReference type="Proteomes" id="UP000606889"/>
    </source>
</evidence>
<evidence type="ECO:0000313" key="8">
    <source>
        <dbReference type="EMBL" id="MBC5648425.1"/>
    </source>
</evidence>
<dbReference type="InterPro" id="IPR014721">
    <property type="entry name" value="Ribsml_uS5_D2-typ_fold_subgr"/>
</dbReference>
<keyword evidence="9" id="KW-1185">Reference proteome</keyword>
<comment type="caution">
    <text evidence="8">The sequence shown here is derived from an EMBL/GenBank/DDBJ whole genome shotgun (WGS) entry which is preliminary data.</text>
</comment>
<keyword evidence="4 6" id="KW-0378">Hydrolase</keyword>
<dbReference type="Gene3D" id="3.30.230.10">
    <property type="match status" value="1"/>
</dbReference>
<dbReference type="Pfam" id="PF00825">
    <property type="entry name" value="Ribonuclease_P"/>
    <property type="match status" value="1"/>
</dbReference>
<dbReference type="PANTHER" id="PTHR33992:SF1">
    <property type="entry name" value="RIBONUCLEASE P PROTEIN COMPONENT"/>
    <property type="match status" value="1"/>
</dbReference>
<dbReference type="RefSeq" id="WP_186857932.1">
    <property type="nucleotide sequence ID" value="NZ_JACOON010000004.1"/>
</dbReference>
<keyword evidence="2 6" id="KW-0540">Nuclease</keyword>
<evidence type="ECO:0000256" key="3">
    <source>
        <dbReference type="ARBA" id="ARBA00022759"/>
    </source>
</evidence>
<comment type="function">
    <text evidence="6">RNaseP catalyzes the removal of the 5'-leader sequence from pre-tRNA to produce the mature 5'-terminus. It can also cleave other RNA substrates such as 4.5S RNA. The protein component plays an auxiliary but essential role in vivo by binding to the 5'-leader sequence and broadening the substrate specificity of the ribozyme.</text>
</comment>
<sequence>MDVRTLKKNKEFNFVYRRGKPAGSRDMTLICAKSRYGGVRVGFSVSKKVGNSVVRNRARRRMKEAYRTVLPELSGHYSLVFVARESIARAEFQEICAQMRKLMQRAGILSR</sequence>
<keyword evidence="3 6" id="KW-0255">Endonuclease</keyword>
<dbReference type="Proteomes" id="UP000606889">
    <property type="component" value="Unassembled WGS sequence"/>
</dbReference>
<dbReference type="PANTHER" id="PTHR33992">
    <property type="entry name" value="RIBONUCLEASE P PROTEIN COMPONENT"/>
    <property type="match status" value="1"/>
</dbReference>
<protein>
    <recommendedName>
        <fullName evidence="6 7">Ribonuclease P protein component</fullName>
        <shortName evidence="6">RNase P protein</shortName>
        <shortName evidence="6">RNaseP protein</shortName>
        <ecNumber evidence="6 7">3.1.26.5</ecNumber>
    </recommendedName>
    <alternativeName>
        <fullName evidence="6">Protein C5</fullName>
    </alternativeName>
</protein>
<evidence type="ECO:0000256" key="6">
    <source>
        <dbReference type="HAMAP-Rule" id="MF_00227"/>
    </source>
</evidence>
<comment type="catalytic activity">
    <reaction evidence="6">
        <text>Endonucleolytic cleavage of RNA, removing 5'-extranucleotides from tRNA precursor.</text>
        <dbReference type="EC" id="3.1.26.5"/>
    </reaction>
</comment>
<gene>
    <name evidence="6 8" type="primary">rnpA</name>
    <name evidence="8" type="ORF">H8S18_08755</name>
</gene>
<keyword evidence="5 6" id="KW-0694">RNA-binding</keyword>
<evidence type="ECO:0000256" key="2">
    <source>
        <dbReference type="ARBA" id="ARBA00022722"/>
    </source>
</evidence>